<protein>
    <submittedName>
        <fullName evidence="1">Uncharacterized protein DUF1059</fullName>
    </submittedName>
</protein>
<reference evidence="1 2" key="1">
    <citation type="submission" date="2018-10" db="EMBL/GenBank/DDBJ databases">
        <title>Sequencing the genomes of 1000 actinobacteria strains.</title>
        <authorList>
            <person name="Klenk H.-P."/>
        </authorList>
    </citation>
    <scope>NUCLEOTIDE SEQUENCE [LARGE SCALE GENOMIC DNA]</scope>
    <source>
        <strain evidence="1 2">DSM 43911</strain>
    </source>
</reference>
<dbReference type="InterPro" id="IPR009409">
    <property type="entry name" value="DUF1059"/>
</dbReference>
<name>A0A495X0G2_9PSEU</name>
<proteinExistence type="predicted"/>
<gene>
    <name evidence="1" type="ORF">DFJ66_0317</name>
</gene>
<dbReference type="Proteomes" id="UP000272729">
    <property type="component" value="Unassembled WGS sequence"/>
</dbReference>
<dbReference type="EMBL" id="RBXR01000001">
    <property type="protein sequence ID" value="RKT67149.1"/>
    <property type="molecule type" value="Genomic_DNA"/>
</dbReference>
<evidence type="ECO:0000313" key="2">
    <source>
        <dbReference type="Proteomes" id="UP000272729"/>
    </source>
</evidence>
<evidence type="ECO:0000313" key="1">
    <source>
        <dbReference type="EMBL" id="RKT67149.1"/>
    </source>
</evidence>
<sequence>MKKNISCPCGERIVGEDEDDLVEKTQQHLRENHPGHEYTRDQILFMAY</sequence>
<keyword evidence="2" id="KW-1185">Reference proteome</keyword>
<dbReference type="Pfam" id="PF06348">
    <property type="entry name" value="DUF1059"/>
    <property type="match status" value="1"/>
</dbReference>
<comment type="caution">
    <text evidence="1">The sequence shown here is derived from an EMBL/GenBank/DDBJ whole genome shotgun (WGS) entry which is preliminary data.</text>
</comment>
<accession>A0A495X0G2</accession>
<dbReference type="AlphaFoldDB" id="A0A495X0G2"/>
<dbReference type="OrthoDB" id="5244574at2"/>
<organism evidence="1 2">
    <name type="scientific">Saccharothrix variisporea</name>
    <dbReference type="NCBI Taxonomy" id="543527"/>
    <lineage>
        <taxon>Bacteria</taxon>
        <taxon>Bacillati</taxon>
        <taxon>Actinomycetota</taxon>
        <taxon>Actinomycetes</taxon>
        <taxon>Pseudonocardiales</taxon>
        <taxon>Pseudonocardiaceae</taxon>
        <taxon>Saccharothrix</taxon>
    </lineage>
</organism>
<dbReference type="RefSeq" id="WP_121217238.1">
    <property type="nucleotide sequence ID" value="NZ_JBIUBA010000066.1"/>
</dbReference>